<keyword evidence="1" id="KW-0472">Membrane</keyword>
<protein>
    <submittedName>
        <fullName evidence="2">Uncharacterized protein</fullName>
    </submittedName>
</protein>
<keyword evidence="1" id="KW-0812">Transmembrane</keyword>
<dbReference type="OrthoDB" id="6234541at2759"/>
<name>A0A8S1F4I6_9PELO</name>
<dbReference type="EMBL" id="CADEPM010000005">
    <property type="protein sequence ID" value="CAB3406608.1"/>
    <property type="molecule type" value="Genomic_DNA"/>
</dbReference>
<feature type="transmembrane region" description="Helical" evidence="1">
    <location>
        <begin position="47"/>
        <end position="72"/>
    </location>
</feature>
<proteinExistence type="predicted"/>
<dbReference type="PANTHER" id="PTHR13568">
    <property type="entry name" value="FAM11A, B PROTEIN"/>
    <property type="match status" value="1"/>
</dbReference>
<organism evidence="2 3">
    <name type="scientific">Caenorhabditis bovis</name>
    <dbReference type="NCBI Taxonomy" id="2654633"/>
    <lineage>
        <taxon>Eukaryota</taxon>
        <taxon>Metazoa</taxon>
        <taxon>Ecdysozoa</taxon>
        <taxon>Nematoda</taxon>
        <taxon>Chromadorea</taxon>
        <taxon>Rhabditida</taxon>
        <taxon>Rhabditina</taxon>
        <taxon>Rhabditomorpha</taxon>
        <taxon>Rhabditoidea</taxon>
        <taxon>Rhabditidae</taxon>
        <taxon>Peloderinae</taxon>
        <taxon>Caenorhabditis</taxon>
    </lineage>
</organism>
<keyword evidence="3" id="KW-1185">Reference proteome</keyword>
<evidence type="ECO:0000313" key="3">
    <source>
        <dbReference type="Proteomes" id="UP000494206"/>
    </source>
</evidence>
<keyword evidence="1" id="KW-1133">Transmembrane helix</keyword>
<dbReference type="InterPro" id="IPR019396">
    <property type="entry name" value="TM_Fragile-X-F-assoc"/>
</dbReference>
<feature type="transmembrane region" description="Helical" evidence="1">
    <location>
        <begin position="84"/>
        <end position="106"/>
    </location>
</feature>
<comment type="caution">
    <text evidence="2">The sequence shown here is derived from an EMBL/GenBank/DDBJ whole genome shotgun (WGS) entry which is preliminary data.</text>
</comment>
<dbReference type="PANTHER" id="PTHR13568:SF9">
    <property type="entry name" value="TRANSMEMBRANE PROTEIN 203"/>
    <property type="match status" value="1"/>
</dbReference>
<sequence length="144" mass="16670">MIITLREFMTWTDTTVFELWVTVGSILASSALLVLKLHDLINIKFMMIFMPVYAGFAINFYFLFIIFMRACVEYKDFKSPFLRLLLNCLRLSLCATFTVLMVSKIGGEFDTKEVKVQMSYGLIFVPLWVLMAILSFQVCRSTNN</sequence>
<evidence type="ECO:0000313" key="2">
    <source>
        <dbReference type="EMBL" id="CAB3406608.1"/>
    </source>
</evidence>
<dbReference type="Proteomes" id="UP000494206">
    <property type="component" value="Unassembled WGS sequence"/>
</dbReference>
<feature type="transmembrane region" description="Helical" evidence="1">
    <location>
        <begin position="118"/>
        <end position="139"/>
    </location>
</feature>
<reference evidence="2 3" key="1">
    <citation type="submission" date="2020-04" db="EMBL/GenBank/DDBJ databases">
        <authorList>
            <person name="Laetsch R D."/>
            <person name="Stevens L."/>
            <person name="Kumar S."/>
            <person name="Blaxter L. M."/>
        </authorList>
    </citation>
    <scope>NUCLEOTIDE SEQUENCE [LARGE SCALE GENOMIC DNA]</scope>
</reference>
<gene>
    <name evidence="2" type="ORF">CBOVIS_LOCUS8662</name>
</gene>
<dbReference type="GO" id="GO:0005783">
    <property type="term" value="C:endoplasmic reticulum"/>
    <property type="evidence" value="ECO:0007669"/>
    <property type="project" value="TreeGrafter"/>
</dbReference>
<feature type="transmembrane region" description="Helical" evidence="1">
    <location>
        <begin position="16"/>
        <end position="35"/>
    </location>
</feature>
<accession>A0A8S1F4I6</accession>
<evidence type="ECO:0000256" key="1">
    <source>
        <dbReference type="SAM" id="Phobius"/>
    </source>
</evidence>
<dbReference type="GO" id="GO:0006874">
    <property type="term" value="P:intracellular calcium ion homeostasis"/>
    <property type="evidence" value="ECO:0007669"/>
    <property type="project" value="TreeGrafter"/>
</dbReference>
<dbReference type="AlphaFoldDB" id="A0A8S1F4I6"/>